<dbReference type="SMART" id="SM00347">
    <property type="entry name" value="HTH_MARR"/>
    <property type="match status" value="1"/>
</dbReference>
<dbReference type="InterPro" id="IPR000835">
    <property type="entry name" value="HTH_MarR-typ"/>
</dbReference>
<organism evidence="5 6">
    <name type="scientific">Nocardia terrae</name>
    <dbReference type="NCBI Taxonomy" id="2675851"/>
    <lineage>
        <taxon>Bacteria</taxon>
        <taxon>Bacillati</taxon>
        <taxon>Actinomycetota</taxon>
        <taxon>Actinomycetes</taxon>
        <taxon>Mycobacteriales</taxon>
        <taxon>Nocardiaceae</taxon>
        <taxon>Nocardia</taxon>
    </lineage>
</organism>
<dbReference type="PANTHER" id="PTHR33164:SF94">
    <property type="entry name" value="TRANSCRIPTIONAL REGULATORY PROTEIN-RELATED"/>
    <property type="match status" value="1"/>
</dbReference>
<evidence type="ECO:0000259" key="4">
    <source>
        <dbReference type="PROSITE" id="PS50995"/>
    </source>
</evidence>
<dbReference type="PROSITE" id="PS50995">
    <property type="entry name" value="HTH_MARR_2"/>
    <property type="match status" value="1"/>
</dbReference>
<dbReference type="AlphaFoldDB" id="A0A7K1VB77"/>
<dbReference type="InterPro" id="IPR036388">
    <property type="entry name" value="WH-like_DNA-bd_sf"/>
</dbReference>
<dbReference type="PRINTS" id="PR00598">
    <property type="entry name" value="HTHMARR"/>
</dbReference>
<dbReference type="GO" id="GO:0003677">
    <property type="term" value="F:DNA binding"/>
    <property type="evidence" value="ECO:0007669"/>
    <property type="project" value="UniProtKB-KW"/>
</dbReference>
<protein>
    <submittedName>
        <fullName evidence="5">MarR family transcriptional regulator</fullName>
    </submittedName>
</protein>
<keyword evidence="3" id="KW-0804">Transcription</keyword>
<dbReference type="GO" id="GO:0006950">
    <property type="term" value="P:response to stress"/>
    <property type="evidence" value="ECO:0007669"/>
    <property type="project" value="TreeGrafter"/>
</dbReference>
<proteinExistence type="predicted"/>
<dbReference type="PANTHER" id="PTHR33164">
    <property type="entry name" value="TRANSCRIPTIONAL REGULATOR, MARR FAMILY"/>
    <property type="match status" value="1"/>
</dbReference>
<dbReference type="PROSITE" id="PS01117">
    <property type="entry name" value="HTH_MARR_1"/>
    <property type="match status" value="1"/>
</dbReference>
<sequence length="158" mass="17227">MEYTSAGAAVNLPNLFADLVRCETRLYNALNESLRERHGIVTSQFEALRFLRDHPGARVADLANEFAAGVGAMSKGVDRLEKSGWVERQANPADRRSSLLVLTGEGVRLVEAAERTFTRQLTEMLGNGIPDSSLSVVAQVFSQLRGTLERDRVGLPAG</sequence>
<keyword evidence="6" id="KW-1185">Reference proteome</keyword>
<keyword evidence="2" id="KW-0238">DNA-binding</keyword>
<keyword evidence="1" id="KW-0805">Transcription regulation</keyword>
<dbReference type="GO" id="GO:0003700">
    <property type="term" value="F:DNA-binding transcription factor activity"/>
    <property type="evidence" value="ECO:0007669"/>
    <property type="project" value="InterPro"/>
</dbReference>
<comment type="caution">
    <text evidence="5">The sequence shown here is derived from an EMBL/GenBank/DDBJ whole genome shotgun (WGS) entry which is preliminary data.</text>
</comment>
<name>A0A7K1VB77_9NOCA</name>
<evidence type="ECO:0000313" key="5">
    <source>
        <dbReference type="EMBL" id="MVU83913.1"/>
    </source>
</evidence>
<dbReference type="Pfam" id="PF01047">
    <property type="entry name" value="MarR"/>
    <property type="match status" value="1"/>
</dbReference>
<reference evidence="5 6" key="1">
    <citation type="submission" date="2019-12" db="EMBL/GenBank/DDBJ databases">
        <title>Nocardia sp. nov. ET3-3 isolated from soil.</title>
        <authorList>
            <person name="Kanchanasin P."/>
            <person name="Tanasupawat S."/>
            <person name="Yuki M."/>
            <person name="Kudo T."/>
        </authorList>
    </citation>
    <scope>NUCLEOTIDE SEQUENCE [LARGE SCALE GENOMIC DNA]</scope>
    <source>
        <strain evidence="5 6">ET3-3</strain>
    </source>
</reference>
<dbReference type="SUPFAM" id="SSF46785">
    <property type="entry name" value="Winged helix' DNA-binding domain"/>
    <property type="match status" value="1"/>
</dbReference>
<evidence type="ECO:0000256" key="2">
    <source>
        <dbReference type="ARBA" id="ARBA00023125"/>
    </source>
</evidence>
<dbReference type="InterPro" id="IPR039422">
    <property type="entry name" value="MarR/SlyA-like"/>
</dbReference>
<dbReference type="InterPro" id="IPR023187">
    <property type="entry name" value="Tscrpt_reg_MarR-type_CS"/>
</dbReference>
<evidence type="ECO:0000256" key="1">
    <source>
        <dbReference type="ARBA" id="ARBA00023015"/>
    </source>
</evidence>
<evidence type="ECO:0000313" key="6">
    <source>
        <dbReference type="Proteomes" id="UP000466794"/>
    </source>
</evidence>
<dbReference type="Gene3D" id="1.10.10.10">
    <property type="entry name" value="Winged helix-like DNA-binding domain superfamily/Winged helix DNA-binding domain"/>
    <property type="match status" value="1"/>
</dbReference>
<feature type="domain" description="HTH marR-type" evidence="4">
    <location>
        <begin position="12"/>
        <end position="146"/>
    </location>
</feature>
<accession>A0A7K1VB77</accession>
<dbReference type="InterPro" id="IPR036390">
    <property type="entry name" value="WH_DNA-bd_sf"/>
</dbReference>
<dbReference type="EMBL" id="WRPP01000016">
    <property type="protein sequence ID" value="MVU83913.1"/>
    <property type="molecule type" value="Genomic_DNA"/>
</dbReference>
<gene>
    <name evidence="5" type="ORF">GPX89_42630</name>
</gene>
<evidence type="ECO:0000256" key="3">
    <source>
        <dbReference type="ARBA" id="ARBA00023163"/>
    </source>
</evidence>
<dbReference type="Proteomes" id="UP000466794">
    <property type="component" value="Unassembled WGS sequence"/>
</dbReference>